<dbReference type="InterPro" id="IPR036390">
    <property type="entry name" value="WH_DNA-bd_sf"/>
</dbReference>
<dbReference type="RefSeq" id="WP_281044864.1">
    <property type="nucleotide sequence ID" value="NZ_JARYGZ010000001.1"/>
</dbReference>
<proteinExistence type="predicted"/>
<comment type="caution">
    <text evidence="1">The sequence shown here is derived from an EMBL/GenBank/DDBJ whole genome shotgun (WGS) entry which is preliminary data.</text>
</comment>
<sequence>MNALPADIPYHRLLSPAVLLFGDDAGRRLALAERVTQGGGRIVANAPLADALARIDRQVATAGVILDIARDDGAALDLLLARLDAMGEAAGRLFAILIVPPDLIDVVTARVTGTGTRILIDPRPEELDTAIAELTEPPSPWVEEGGAASKRRLAELSEEVGRIARMLASMSADEAERIAAEPRPISSSDGPLVRAFIRLRRLRGQHFMPELFADPAWDILLDLTAARLEGRMVAVSSLCIAAAVPATTALRWITQMTEQAILVRKPDPRDGRRVFIGLSEQATAGMDAYLASAKAVVVPVG</sequence>
<accession>A0ABT6N4B3</accession>
<dbReference type="Gene3D" id="1.10.10.10">
    <property type="entry name" value="Winged helix-like DNA-binding domain superfamily/Winged helix DNA-binding domain"/>
    <property type="match status" value="1"/>
</dbReference>
<keyword evidence="2" id="KW-1185">Reference proteome</keyword>
<dbReference type="EMBL" id="JARYGZ010000001">
    <property type="protein sequence ID" value="MDH7639603.1"/>
    <property type="molecule type" value="Genomic_DNA"/>
</dbReference>
<name>A0ABT6N4B3_9SPHN</name>
<dbReference type="SUPFAM" id="SSF46785">
    <property type="entry name" value="Winged helix' DNA-binding domain"/>
    <property type="match status" value="1"/>
</dbReference>
<reference evidence="1" key="1">
    <citation type="submission" date="2023-04" db="EMBL/GenBank/DDBJ databases">
        <title>Sphingomonas sp. MAHUQ-71 isolated from rice field.</title>
        <authorList>
            <person name="Huq M.A."/>
        </authorList>
    </citation>
    <scope>NUCLEOTIDE SEQUENCE</scope>
    <source>
        <strain evidence="1">MAHUQ-71</strain>
    </source>
</reference>
<organism evidence="1 2">
    <name type="scientific">Sphingomonas oryzagri</name>
    <dbReference type="NCBI Taxonomy" id="3042314"/>
    <lineage>
        <taxon>Bacteria</taxon>
        <taxon>Pseudomonadati</taxon>
        <taxon>Pseudomonadota</taxon>
        <taxon>Alphaproteobacteria</taxon>
        <taxon>Sphingomonadales</taxon>
        <taxon>Sphingomonadaceae</taxon>
        <taxon>Sphingomonas</taxon>
    </lineage>
</organism>
<gene>
    <name evidence="1" type="ORF">QGN17_12770</name>
</gene>
<dbReference type="Proteomes" id="UP001160625">
    <property type="component" value="Unassembled WGS sequence"/>
</dbReference>
<protein>
    <submittedName>
        <fullName evidence="1">MarR family transcriptional regulator</fullName>
    </submittedName>
</protein>
<evidence type="ECO:0000313" key="2">
    <source>
        <dbReference type="Proteomes" id="UP001160625"/>
    </source>
</evidence>
<dbReference type="InterPro" id="IPR036388">
    <property type="entry name" value="WH-like_DNA-bd_sf"/>
</dbReference>
<evidence type="ECO:0000313" key="1">
    <source>
        <dbReference type="EMBL" id="MDH7639603.1"/>
    </source>
</evidence>